<evidence type="ECO:0000313" key="9">
    <source>
        <dbReference type="Proteomes" id="UP001501231"/>
    </source>
</evidence>
<feature type="binding site" evidence="5">
    <location>
        <position position="95"/>
    </location>
    <ligand>
        <name>ATP</name>
        <dbReference type="ChEBI" id="CHEBI:30616"/>
    </ligand>
</feature>
<feature type="binding site" evidence="5">
    <location>
        <begin position="322"/>
        <end position="324"/>
    </location>
    <ligand>
        <name>substrate</name>
        <note>ligand shared with subunit alpha</note>
    </ligand>
</feature>
<accession>A0ABN3KA90</accession>
<feature type="domain" description="ATP-grasp" evidence="7">
    <location>
        <begin position="9"/>
        <end position="245"/>
    </location>
</feature>
<evidence type="ECO:0000256" key="2">
    <source>
        <dbReference type="ARBA" id="ARBA00022723"/>
    </source>
</evidence>
<dbReference type="EMBL" id="BAAARW010000038">
    <property type="protein sequence ID" value="GAA2451016.1"/>
    <property type="molecule type" value="Genomic_DNA"/>
</dbReference>
<dbReference type="EC" id="6.2.1.5" evidence="5"/>
<evidence type="ECO:0000313" key="8">
    <source>
        <dbReference type="EMBL" id="GAA2451016.1"/>
    </source>
</evidence>
<feature type="binding site" evidence="5">
    <location>
        <position position="98"/>
    </location>
    <ligand>
        <name>ATP</name>
        <dbReference type="ChEBI" id="CHEBI:30616"/>
    </ligand>
</feature>
<dbReference type="PIRSF" id="PIRSF001554">
    <property type="entry name" value="SucCS_beta"/>
    <property type="match status" value="1"/>
</dbReference>
<gene>
    <name evidence="5 8" type="primary">sucC</name>
    <name evidence="8" type="ORF">GCM10010191_81320</name>
</gene>
<dbReference type="PROSITE" id="PS50975">
    <property type="entry name" value="ATP_GRASP"/>
    <property type="match status" value="1"/>
</dbReference>
<comment type="cofactor">
    <cofactor evidence="5">
        <name>Mg(2+)</name>
        <dbReference type="ChEBI" id="CHEBI:18420"/>
    </cofactor>
    <text evidence="5">Binds 1 Mg(2+) ion per subunit.</text>
</comment>
<evidence type="ECO:0000256" key="1">
    <source>
        <dbReference type="ARBA" id="ARBA00022598"/>
    </source>
</evidence>
<sequence>MDLFEHQAKELFAEYGVPVPTGKVAHTPQEARAIAEELFTAGSSKVVVKAQVLTGGRGKAGGVKLADDAAEAEALAGQILGMDIKGHTVHKVLIEQGSAIAEEYYFSFLLDRANRTFLSICSAEGGMEIEEVAETNPDAVAKVAVSGLDGVDRAKARAIAEAGRLPEQAREGAAELIERLWAVFSDEDATLVEVNPLILTADGRVMALDGKVTLDDNAAFRQESHEALEDKAAADPLEARAKEKDLNYVKLDGSVGIIGNGAGLVMSTLDVVAYAGEEFGGQKPANFLDIGGGASAEVMANGLEIVLSDADVKSVFVNVFGGITACDAVANGIVSAYKLLDERGESVDRKLVVRLDGNNAELGRKILSDAALPGVEQVDTMDDAAKRAAELAAAGA</sequence>
<dbReference type="InterPro" id="IPR013650">
    <property type="entry name" value="ATP-grasp_succ-CoA_synth-type"/>
</dbReference>
<feature type="binding site" evidence="5">
    <location>
        <position position="209"/>
    </location>
    <ligand>
        <name>Mg(2+)</name>
        <dbReference type="ChEBI" id="CHEBI:18420"/>
    </ligand>
</feature>
<proteinExistence type="inferred from homology"/>
<feature type="binding site" evidence="5">
    <location>
        <position position="103"/>
    </location>
    <ligand>
        <name>ATP</name>
        <dbReference type="ChEBI" id="CHEBI:30616"/>
    </ligand>
</feature>
<keyword evidence="3 5" id="KW-0547">Nucleotide-binding</keyword>
<comment type="similarity">
    <text evidence="5">Belongs to the succinate/malate CoA ligase beta subunit family.</text>
</comment>
<dbReference type="InterPro" id="IPR011761">
    <property type="entry name" value="ATP-grasp"/>
</dbReference>
<evidence type="ECO:0000256" key="6">
    <source>
        <dbReference type="PROSITE-ProRule" id="PRU00409"/>
    </source>
</evidence>
<dbReference type="RefSeq" id="WP_344596586.1">
    <property type="nucleotide sequence ID" value="NZ_BAAARW010000038.1"/>
</dbReference>
<dbReference type="NCBIfam" id="TIGR01016">
    <property type="entry name" value="sucCoAbeta"/>
    <property type="match status" value="1"/>
</dbReference>
<keyword evidence="5" id="KW-0816">Tricarboxylic acid cycle</keyword>
<feature type="binding site" evidence="5">
    <location>
        <position position="49"/>
    </location>
    <ligand>
        <name>ATP</name>
        <dbReference type="ChEBI" id="CHEBI:30616"/>
    </ligand>
</feature>
<feature type="binding site" evidence="5">
    <location>
        <begin position="56"/>
        <end position="58"/>
    </location>
    <ligand>
        <name>ATP</name>
        <dbReference type="ChEBI" id="CHEBI:30616"/>
    </ligand>
</feature>
<comment type="function">
    <text evidence="5">Succinyl-CoA synthetase functions in the citric acid cycle (TCA), coupling the hydrolysis of succinyl-CoA to the synthesis of either ATP or GTP and thus represents the only step of substrate-level phosphorylation in the TCA. The beta subunit provides nucleotide specificity of the enzyme and binds the substrate succinate, while the binding sites for coenzyme A and phosphate are found in the alpha subunit.</text>
</comment>
<dbReference type="HAMAP" id="MF_00558">
    <property type="entry name" value="Succ_CoA_beta"/>
    <property type="match status" value="1"/>
</dbReference>
<dbReference type="PANTHER" id="PTHR11815">
    <property type="entry name" value="SUCCINYL-COA SYNTHETASE BETA CHAIN"/>
    <property type="match status" value="1"/>
</dbReference>
<organism evidence="8 9">
    <name type="scientific">Actinomadura vinacea</name>
    <dbReference type="NCBI Taxonomy" id="115336"/>
    <lineage>
        <taxon>Bacteria</taxon>
        <taxon>Bacillati</taxon>
        <taxon>Actinomycetota</taxon>
        <taxon>Actinomycetes</taxon>
        <taxon>Streptosporangiales</taxon>
        <taxon>Thermomonosporaceae</taxon>
        <taxon>Actinomadura</taxon>
    </lineage>
</organism>
<evidence type="ECO:0000256" key="4">
    <source>
        <dbReference type="ARBA" id="ARBA00022842"/>
    </source>
</evidence>
<dbReference type="InterPro" id="IPR017866">
    <property type="entry name" value="Succ-CoA_synthase_bsu_CS"/>
</dbReference>
<reference evidence="8 9" key="1">
    <citation type="journal article" date="2019" name="Int. J. Syst. Evol. Microbiol.">
        <title>The Global Catalogue of Microorganisms (GCM) 10K type strain sequencing project: providing services to taxonomists for standard genome sequencing and annotation.</title>
        <authorList>
            <consortium name="The Broad Institute Genomics Platform"/>
            <consortium name="The Broad Institute Genome Sequencing Center for Infectious Disease"/>
            <person name="Wu L."/>
            <person name="Ma J."/>
        </authorList>
    </citation>
    <scope>NUCLEOTIDE SEQUENCE [LARGE SCALE GENOMIC DNA]</scope>
    <source>
        <strain evidence="8 9">JCM 3325</strain>
    </source>
</reference>
<comment type="pathway">
    <text evidence="5">Carbohydrate metabolism; tricarboxylic acid cycle; succinate from succinyl-CoA (ligase route): step 1/1.</text>
</comment>
<dbReference type="NCBIfam" id="NF001913">
    <property type="entry name" value="PRK00696.1"/>
    <property type="match status" value="1"/>
</dbReference>
<feature type="binding site" evidence="5">
    <location>
        <position position="195"/>
    </location>
    <ligand>
        <name>Mg(2+)</name>
        <dbReference type="ChEBI" id="CHEBI:18420"/>
    </ligand>
</feature>
<keyword evidence="5 6" id="KW-0067">ATP-binding</keyword>
<comment type="subunit">
    <text evidence="5">Heterotetramer of two alpha and two beta subunits.</text>
</comment>
<evidence type="ECO:0000256" key="3">
    <source>
        <dbReference type="ARBA" id="ARBA00022741"/>
    </source>
</evidence>
<dbReference type="SUPFAM" id="SSF52210">
    <property type="entry name" value="Succinyl-CoA synthetase domains"/>
    <property type="match status" value="1"/>
</dbReference>
<protein>
    <recommendedName>
        <fullName evidence="5">Succinate--CoA ligase [ADP-forming] subunit beta</fullName>
        <ecNumber evidence="5">6.2.1.5</ecNumber>
    </recommendedName>
    <alternativeName>
        <fullName evidence="5">Succinyl-CoA synthetase subunit beta</fullName>
        <shortName evidence="5">SCS-beta</shortName>
    </alternativeName>
</protein>
<dbReference type="Gene3D" id="3.30.1490.20">
    <property type="entry name" value="ATP-grasp fold, A domain"/>
    <property type="match status" value="1"/>
</dbReference>
<keyword evidence="4 5" id="KW-0460">Magnesium</keyword>
<evidence type="ECO:0000256" key="5">
    <source>
        <dbReference type="HAMAP-Rule" id="MF_00558"/>
    </source>
</evidence>
<dbReference type="PROSITE" id="PS01217">
    <property type="entry name" value="SUCCINYL_COA_LIG_3"/>
    <property type="match status" value="1"/>
</dbReference>
<dbReference type="Pfam" id="PF00549">
    <property type="entry name" value="Ligase_CoA"/>
    <property type="match status" value="1"/>
</dbReference>
<dbReference type="InterPro" id="IPR016102">
    <property type="entry name" value="Succinyl-CoA_synth-like"/>
</dbReference>
<dbReference type="Gene3D" id="3.40.50.261">
    <property type="entry name" value="Succinyl-CoA synthetase domains"/>
    <property type="match status" value="1"/>
</dbReference>
<dbReference type="InterPro" id="IPR013815">
    <property type="entry name" value="ATP_grasp_subdomain_1"/>
</dbReference>
<keyword evidence="1 5" id="KW-0436">Ligase</keyword>
<dbReference type="Proteomes" id="UP001501231">
    <property type="component" value="Unassembled WGS sequence"/>
</dbReference>
<keyword evidence="2 5" id="KW-0479">Metal-binding</keyword>
<dbReference type="Gene3D" id="3.30.470.20">
    <property type="entry name" value="ATP-grasp fold, B domain"/>
    <property type="match status" value="1"/>
</dbReference>
<feature type="binding site" evidence="5">
    <location>
        <position position="260"/>
    </location>
    <ligand>
        <name>substrate</name>
        <note>ligand shared with subunit alpha</note>
    </ligand>
</feature>
<name>A0ABN3KA90_9ACTN</name>
<keyword evidence="9" id="KW-1185">Reference proteome</keyword>
<dbReference type="InterPro" id="IPR005811">
    <property type="entry name" value="SUCC_ACL_C"/>
</dbReference>
<comment type="catalytic activity">
    <reaction evidence="5">
        <text>GTP + succinate + CoA = succinyl-CoA + GDP + phosphate</text>
        <dbReference type="Rhea" id="RHEA:22120"/>
        <dbReference type="ChEBI" id="CHEBI:30031"/>
        <dbReference type="ChEBI" id="CHEBI:37565"/>
        <dbReference type="ChEBI" id="CHEBI:43474"/>
        <dbReference type="ChEBI" id="CHEBI:57287"/>
        <dbReference type="ChEBI" id="CHEBI:57292"/>
        <dbReference type="ChEBI" id="CHEBI:58189"/>
    </reaction>
</comment>
<dbReference type="SUPFAM" id="SSF56059">
    <property type="entry name" value="Glutathione synthetase ATP-binding domain-like"/>
    <property type="match status" value="1"/>
</dbReference>
<comment type="caution">
    <text evidence="8">The sequence shown here is derived from an EMBL/GenBank/DDBJ whole genome shotgun (WGS) entry which is preliminary data.</text>
</comment>
<comment type="catalytic activity">
    <reaction evidence="5">
        <text>succinate + ATP + CoA = succinyl-CoA + ADP + phosphate</text>
        <dbReference type="Rhea" id="RHEA:17661"/>
        <dbReference type="ChEBI" id="CHEBI:30031"/>
        <dbReference type="ChEBI" id="CHEBI:30616"/>
        <dbReference type="ChEBI" id="CHEBI:43474"/>
        <dbReference type="ChEBI" id="CHEBI:57287"/>
        <dbReference type="ChEBI" id="CHEBI:57292"/>
        <dbReference type="ChEBI" id="CHEBI:456216"/>
        <dbReference type="EC" id="6.2.1.5"/>
    </reaction>
</comment>
<dbReference type="InterPro" id="IPR005809">
    <property type="entry name" value="Succ_CoA_ligase-like_bsu"/>
</dbReference>
<dbReference type="Pfam" id="PF08442">
    <property type="entry name" value="ATP-grasp_2"/>
    <property type="match status" value="1"/>
</dbReference>
<dbReference type="PANTHER" id="PTHR11815:SF10">
    <property type="entry name" value="SUCCINATE--COA LIGASE [GDP-FORMING] SUBUNIT BETA, MITOCHONDRIAL"/>
    <property type="match status" value="1"/>
</dbReference>
<dbReference type="GO" id="GO:0016874">
    <property type="term" value="F:ligase activity"/>
    <property type="evidence" value="ECO:0007669"/>
    <property type="project" value="UniProtKB-KW"/>
</dbReference>
<evidence type="ECO:0000259" key="7">
    <source>
        <dbReference type="PROSITE" id="PS50975"/>
    </source>
</evidence>